<evidence type="ECO:0000256" key="4">
    <source>
        <dbReference type="SAM" id="Phobius"/>
    </source>
</evidence>
<evidence type="ECO:0000313" key="7">
    <source>
        <dbReference type="EMBL" id="KAK5582784.1"/>
    </source>
</evidence>
<feature type="domain" description="G8" evidence="6">
    <location>
        <begin position="557"/>
        <end position="683"/>
    </location>
</feature>
<dbReference type="InterPro" id="IPR052334">
    <property type="entry name" value="G8_domain-comF-like"/>
</dbReference>
<dbReference type="Pfam" id="PF24606">
    <property type="entry name" value="CEMIP_beta-hel"/>
    <property type="match status" value="1"/>
</dbReference>
<keyword evidence="4" id="KW-0812">Transmembrane</keyword>
<comment type="caution">
    <text evidence="7">The sequence shown here is derived from an EMBL/GenBank/DDBJ whole genome shotgun (WGS) entry which is preliminary data.</text>
</comment>
<keyword evidence="8" id="KW-1185">Reference proteome</keyword>
<name>A0AAN7YSB2_9MYCE</name>
<proteinExistence type="inferred from homology"/>
<evidence type="ECO:0000256" key="3">
    <source>
        <dbReference type="ARBA" id="ARBA00038413"/>
    </source>
</evidence>
<dbReference type="SMART" id="SM01225">
    <property type="entry name" value="G8"/>
    <property type="match status" value="1"/>
</dbReference>
<keyword evidence="4" id="KW-1133">Transmembrane helix</keyword>
<dbReference type="PROSITE" id="PS51484">
    <property type="entry name" value="G8"/>
    <property type="match status" value="1"/>
</dbReference>
<dbReference type="InterPro" id="IPR055401">
    <property type="entry name" value="CEMIP_beta-hel_dom"/>
</dbReference>
<keyword evidence="1 5" id="KW-0732">Signal</keyword>
<dbReference type="EMBL" id="JAVFKY010000001">
    <property type="protein sequence ID" value="KAK5582784.1"/>
    <property type="molecule type" value="Genomic_DNA"/>
</dbReference>
<evidence type="ECO:0000256" key="1">
    <source>
        <dbReference type="ARBA" id="ARBA00022729"/>
    </source>
</evidence>
<gene>
    <name evidence="7" type="ORF">RB653_004370</name>
</gene>
<reference evidence="7 8" key="1">
    <citation type="submission" date="2023-11" db="EMBL/GenBank/DDBJ databases">
        <title>Dfirmibasis_genome.</title>
        <authorList>
            <person name="Edelbroek B."/>
            <person name="Kjellin J."/>
            <person name="Jerlstrom-Hultqvist J."/>
            <person name="Soderbom F."/>
        </authorList>
    </citation>
    <scope>NUCLEOTIDE SEQUENCE [LARGE SCALE GENOMIC DNA]</scope>
    <source>
        <strain evidence="7 8">TNS-C-14</strain>
    </source>
</reference>
<feature type="chain" id="PRO_5042925518" description="G8 domain-containing protein" evidence="5">
    <location>
        <begin position="26"/>
        <end position="1406"/>
    </location>
</feature>
<evidence type="ECO:0000259" key="6">
    <source>
        <dbReference type="PROSITE" id="PS51484"/>
    </source>
</evidence>
<evidence type="ECO:0000313" key="8">
    <source>
        <dbReference type="Proteomes" id="UP001344447"/>
    </source>
</evidence>
<evidence type="ECO:0000256" key="5">
    <source>
        <dbReference type="SAM" id="SignalP"/>
    </source>
</evidence>
<protein>
    <recommendedName>
        <fullName evidence="6">G8 domain-containing protein</fullName>
    </recommendedName>
</protein>
<dbReference type="Pfam" id="PF10162">
    <property type="entry name" value="G8"/>
    <property type="match status" value="1"/>
</dbReference>
<feature type="signal peptide" evidence="5">
    <location>
        <begin position="1"/>
        <end position="25"/>
    </location>
</feature>
<evidence type="ECO:0000256" key="2">
    <source>
        <dbReference type="ARBA" id="ARBA00023180"/>
    </source>
</evidence>
<dbReference type="InterPro" id="IPR019316">
    <property type="entry name" value="G8_domain"/>
</dbReference>
<comment type="similarity">
    <text evidence="3">Belongs to the comF family.</text>
</comment>
<keyword evidence="4" id="KW-0472">Membrane</keyword>
<feature type="transmembrane region" description="Helical" evidence="4">
    <location>
        <begin position="103"/>
        <end position="125"/>
    </location>
</feature>
<organism evidence="7 8">
    <name type="scientific">Dictyostelium firmibasis</name>
    <dbReference type="NCBI Taxonomy" id="79012"/>
    <lineage>
        <taxon>Eukaryota</taxon>
        <taxon>Amoebozoa</taxon>
        <taxon>Evosea</taxon>
        <taxon>Eumycetozoa</taxon>
        <taxon>Dictyostelia</taxon>
        <taxon>Dictyosteliales</taxon>
        <taxon>Dictyosteliaceae</taxon>
        <taxon>Dictyostelium</taxon>
    </lineage>
</organism>
<dbReference type="PANTHER" id="PTHR47687">
    <property type="entry name" value="G8 DOMAIN-CONTAINING PROTEIN DDB_G0288475-RELATED"/>
    <property type="match status" value="1"/>
</dbReference>
<dbReference type="Proteomes" id="UP001344447">
    <property type="component" value="Unassembled WGS sequence"/>
</dbReference>
<accession>A0AAN7YSB2</accession>
<keyword evidence="2" id="KW-0325">Glycoprotein</keyword>
<feature type="transmembrane region" description="Helical" evidence="4">
    <location>
        <begin position="132"/>
        <end position="149"/>
    </location>
</feature>
<dbReference type="PANTHER" id="PTHR47687:SF2">
    <property type="entry name" value="G8 DOMAIN-CONTAINING PROTEIN DDB_G0278975"/>
    <property type="match status" value="1"/>
</dbReference>
<sequence length="1406" mass="156101">MNKTIIFVFLSFLYLCLFSPSIVETAELFLGEIEITEKIFSIDASIIDTKINYLIDNTISKPKLSLTSTSGEATSIGDIVQVSDDKKYLTFGDYTSLSVSNKLVATSLNSLVLISILTIFTFGLFKNSRSSLFIVLLVCISIFNLSYSIKLSEVSVRIDIKVPSTFKFDSLILKLGSGSSNINGMIASSLTIDGCTNSKDHSIELNQISISSELYVCSTKEINIKKLGLSTSNVKLNITSSSNVNLDFNNGYSGSLSIYTNELTLDNSCNTNKDPKTGQIVGTCNGGSDSTLSITTVTGKTVISNTEISCPVDNSWRVTPGDDNVPLSPSIITTQPPTEFIFKKNDLVYMAQYGYSNESITDGPVENSFTVTYPIWIPPSNFLVSKTIGSPTFKANVKYQFSISVKLGQPLGQYNRIQNMSLYFFNPRDITDPINGASQYYELKDNIPLFAQTFQGNFTSSTDFALTKIEFTPTVDIGTSIFALRIFRTSFTGPDVVTVIIKDMKFTILSKTITQPTLLLKDSELVNLPKPSSSFDPQDFSTCPYLAADLVHWHNPSTWPNGVVPSPLSNITLPEGKKVLISPCSISQTEIYQWIKVPSTSELIFSDAQMDFNVKDIFVEGKFIMGTTKCRYNSKINVIFHGEKTLSDTISQYYGSKGIGVTSSGFISVHGKQYHNTWSKLAASAWSGDYVVYIQDNVNWEVGQKVVVITSYYQDEDNNQNEVMTIAAIQGKTIQFTEPLKFFHYGGQEYQAEIALLSRRINFQSSDVDLFGGHVMVMGEGQFAGLGLIRMGQRNIKARYPLHYHLGKVLKNSYISDCSVTNSYYRCYTIHGTNNVTLTRNVAFDVSGHCYYLEDGVEMDNTLSFNLAAYVHPIGRPAAGPSQIGELFIESDQLRQPADCSASGYYITNAWNTIIGNTASGGWAGYAFPNLDKPIGNHRSVQMIPKAYTTKVFEGNTGHSSGHFFITGATIYVGANLTYNEANGLLYYDSGRYERFTYKNGTVIYGNEVMMRFNNTKIYLSNFGLGHWGEYVEVVSYESHDNIRSASIFGEAWLSSAIVNGNSNNIARSINFNKQGFQFYDTYVKTVLSNISFRNFIKNPKSLNDEDDNRAIISMTHGDVYKPQGISASRAISFTNVAKSQTIGHQVLPTSGSRYFNFIDWDSSITGKKPGQPALVGSHELWYKFDNTCEYNSDWTCHVCEKGNKEIANIQFIIPGLIDDGVLVYDTPENLNVGNITLFGSGIIDRRSTIVTRNQGVTGVSNMGWYLYLKAGSPKNMKIWLSQVVYGQHIFLAVPYPAKTTFVIKSNYIWNSQINYNIVFSLANSAADVRSGNGTRYYFDGNFLYVKLVNLVLTNDPSEYFERDGVKVYWVRNSFSVTIDATNTGTPPSSDGFFKNLPDNLPSSLL</sequence>